<evidence type="ECO:0000256" key="2">
    <source>
        <dbReference type="ARBA" id="ARBA00022692"/>
    </source>
</evidence>
<evidence type="ECO:0000259" key="5">
    <source>
        <dbReference type="Pfam" id="PF03865"/>
    </source>
</evidence>
<evidence type="ECO:0000259" key="7">
    <source>
        <dbReference type="Pfam" id="PF17287"/>
    </source>
</evidence>
<name>A0A118KC76_BURCE</name>
<feature type="domain" description="Polypeptide-transport-associated ShlB-type" evidence="6">
    <location>
        <begin position="118"/>
        <end position="173"/>
    </location>
</feature>
<evidence type="ECO:0000313" key="9">
    <source>
        <dbReference type="Proteomes" id="UP000069001"/>
    </source>
</evidence>
<organism evidence="8 9">
    <name type="scientific">Burkholderia cepacia</name>
    <name type="common">Pseudomonas cepacia</name>
    <dbReference type="NCBI Taxonomy" id="292"/>
    <lineage>
        <taxon>Bacteria</taxon>
        <taxon>Pseudomonadati</taxon>
        <taxon>Pseudomonadota</taxon>
        <taxon>Betaproteobacteria</taxon>
        <taxon>Burkholderiales</taxon>
        <taxon>Burkholderiaceae</taxon>
        <taxon>Burkholderia</taxon>
        <taxon>Burkholderia cepacia complex</taxon>
    </lineage>
</organism>
<feature type="chain" id="PRO_5007160053" description="ShlB/FhaC/HecB family hemolysin secretion/activation protein" evidence="4">
    <location>
        <begin position="24"/>
        <end position="590"/>
    </location>
</feature>
<dbReference type="Gene3D" id="3.10.20.310">
    <property type="entry name" value="membrane protein fhac"/>
    <property type="match status" value="1"/>
</dbReference>
<dbReference type="AlphaFoldDB" id="A0A118KC76"/>
<dbReference type="PANTHER" id="PTHR34597">
    <property type="entry name" value="SLR1661 PROTEIN"/>
    <property type="match status" value="1"/>
</dbReference>
<protein>
    <recommendedName>
        <fullName evidence="10">ShlB/FhaC/HecB family hemolysin secretion/activation protein</fullName>
    </recommendedName>
</protein>
<dbReference type="PIRSF" id="PIRSF029745">
    <property type="entry name" value="FhaC"/>
    <property type="match status" value="1"/>
</dbReference>
<gene>
    <name evidence="8" type="ORF">WS90_35345</name>
</gene>
<evidence type="ECO:0000256" key="4">
    <source>
        <dbReference type="SAM" id="SignalP"/>
    </source>
</evidence>
<dbReference type="InterPro" id="IPR005565">
    <property type="entry name" value="Hemolysn_activator_HlyB_C"/>
</dbReference>
<accession>A0A118KC76</accession>
<evidence type="ECO:0008006" key="10">
    <source>
        <dbReference type="Google" id="ProtNLM"/>
    </source>
</evidence>
<dbReference type="InterPro" id="IPR027282">
    <property type="entry name" value="TPS"/>
</dbReference>
<dbReference type="Gene3D" id="2.40.160.50">
    <property type="entry name" value="membrane protein fhac: a member of the omp85/tpsb transporter family"/>
    <property type="match status" value="1"/>
</dbReference>
<dbReference type="Pfam" id="PF08479">
    <property type="entry name" value="POTRA_2"/>
    <property type="match status" value="1"/>
</dbReference>
<keyword evidence="1" id="KW-0472">Membrane</keyword>
<dbReference type="Pfam" id="PF03865">
    <property type="entry name" value="ShlB"/>
    <property type="match status" value="1"/>
</dbReference>
<feature type="signal peptide" evidence="4">
    <location>
        <begin position="1"/>
        <end position="23"/>
    </location>
</feature>
<feature type="domain" description="Haemolysin activator HlyB C-terminal" evidence="5">
    <location>
        <begin position="232"/>
        <end position="550"/>
    </location>
</feature>
<reference evidence="8 9" key="1">
    <citation type="submission" date="2015-11" db="EMBL/GenBank/DDBJ databases">
        <title>Expanding the genomic diversity of Burkholderia species for the development of highly accurate diagnostics.</title>
        <authorList>
            <person name="Sahl J."/>
            <person name="Keim P."/>
            <person name="Wagner D."/>
        </authorList>
    </citation>
    <scope>NUCLEOTIDE SEQUENCE [LARGE SCALE GENOMIC DNA]</scope>
    <source>
        <strain evidence="8 9">MSMB1302</strain>
    </source>
</reference>
<keyword evidence="4" id="KW-0732">Signal</keyword>
<keyword evidence="3" id="KW-0998">Cell outer membrane</keyword>
<dbReference type="GO" id="GO:0098046">
    <property type="term" value="C:type V protein secretion system complex"/>
    <property type="evidence" value="ECO:0007669"/>
    <property type="project" value="TreeGrafter"/>
</dbReference>
<dbReference type="PANTHER" id="PTHR34597:SF3">
    <property type="entry name" value="OUTER MEMBRANE TRANSPORTER CDIB"/>
    <property type="match status" value="1"/>
</dbReference>
<sequence>MTIRSTLWPLAYAGLMLPLACLAQTAPDGAGAAVNRAGAVQEQLQQQREQAQERERTLSAPSVRLQQKEETIPDTLPSETPCFALQRVELNVPTSLPSAVRALNAPASRSDQFAFARRWLNRYVGQCAGQRGVELLRKGVLAQILSRGYITTRVLVPDQDLSTGTLRFELLPGTVHDIRFADPATRGTWKSAFPNRAGDLLNLRDLEQGLEQMKRVPSQDADMKIEPAAQVGESDVVIAVKRSRPWKFVLGLDNSGTHETGKLQGSATFGYDNPLGLNDLFSVGVSNDMLFTDKNMGTHGFNAYYSVPWGNWTFSLSGNTSNYFQHIAGANQTFLASGQTRTLSLRADRLLYRDQFSKTSVEVQLSRRFGRSFIEDTEISGQHRNNTFLELGLVRRQYLGQAQLDATLAYRQGVPWFGAQGELHDPFTGAQFDQTYLYKMAVLDASLSMPFQIGSVPLRYASTFHGQYTPDHLFYIDDLSLGSFYSVRGFDGEYLLSAEKGFYWRNDLELPIGATGQAVYLGLDYGHVWGPSVAALLGNQLAGIALGVRGGKSGVAGALSYDLFIGTPLYAPAHYPTARATVGFQLTYQY</sequence>
<evidence type="ECO:0000313" key="8">
    <source>
        <dbReference type="EMBL" id="KVK72166.1"/>
    </source>
</evidence>
<evidence type="ECO:0000256" key="3">
    <source>
        <dbReference type="ARBA" id="ARBA00023237"/>
    </source>
</evidence>
<dbReference type="GO" id="GO:0008320">
    <property type="term" value="F:protein transmembrane transporter activity"/>
    <property type="evidence" value="ECO:0007669"/>
    <property type="project" value="TreeGrafter"/>
</dbReference>
<dbReference type="InterPro" id="IPR035251">
    <property type="entry name" value="ShlB_POTRA"/>
</dbReference>
<dbReference type="Pfam" id="PF17287">
    <property type="entry name" value="POTRA_3"/>
    <property type="match status" value="1"/>
</dbReference>
<evidence type="ECO:0000259" key="6">
    <source>
        <dbReference type="Pfam" id="PF08479"/>
    </source>
</evidence>
<feature type="domain" description="ShlB POTRA" evidence="7">
    <location>
        <begin position="175"/>
        <end position="227"/>
    </location>
</feature>
<dbReference type="EMBL" id="LOYH01000108">
    <property type="protein sequence ID" value="KVK72166.1"/>
    <property type="molecule type" value="Genomic_DNA"/>
</dbReference>
<keyword evidence="2" id="KW-0812">Transmembrane</keyword>
<dbReference type="RefSeq" id="WP_059733048.1">
    <property type="nucleotide sequence ID" value="NZ_LOYH01000108.1"/>
</dbReference>
<dbReference type="GO" id="GO:0046819">
    <property type="term" value="P:protein secretion by the type V secretion system"/>
    <property type="evidence" value="ECO:0007669"/>
    <property type="project" value="TreeGrafter"/>
</dbReference>
<evidence type="ECO:0000256" key="1">
    <source>
        <dbReference type="ARBA" id="ARBA00022452"/>
    </source>
</evidence>
<dbReference type="InterPro" id="IPR051544">
    <property type="entry name" value="TPS_OM_transporter"/>
</dbReference>
<proteinExistence type="predicted"/>
<keyword evidence="1" id="KW-1134">Transmembrane beta strand</keyword>
<dbReference type="InterPro" id="IPR013686">
    <property type="entry name" value="Polypept-transport_assoc_ShlB"/>
</dbReference>
<comment type="caution">
    <text evidence="8">The sequence shown here is derived from an EMBL/GenBank/DDBJ whole genome shotgun (WGS) entry which is preliminary data.</text>
</comment>
<dbReference type="Proteomes" id="UP000069001">
    <property type="component" value="Unassembled WGS sequence"/>
</dbReference>